<evidence type="ECO:0000313" key="2">
    <source>
        <dbReference type="Proteomes" id="UP000713479"/>
    </source>
</evidence>
<accession>A0A8T3VJF3</accession>
<protein>
    <submittedName>
        <fullName evidence="1">Uncharacterized protein</fullName>
    </submittedName>
</protein>
<organism evidence="1 2">
    <name type="scientific">Methanobrevibacter millerae</name>
    <dbReference type="NCBI Taxonomy" id="230361"/>
    <lineage>
        <taxon>Archaea</taxon>
        <taxon>Methanobacteriati</taxon>
        <taxon>Methanobacteriota</taxon>
        <taxon>Methanomada group</taxon>
        <taxon>Methanobacteria</taxon>
        <taxon>Methanobacteriales</taxon>
        <taxon>Methanobacteriaceae</taxon>
        <taxon>Methanobrevibacter</taxon>
    </lineage>
</organism>
<sequence length="122" mass="14414">MYSEDEKAQLMRELKEMESLKVDTGDEGKILQNDLIDYIENGAGDEYDLVSRIEMYTYAFKLFSRKEVKLTGNQFFVYLNDSILDYEKIELIKKDLDKFELVIEAVEDNGEILINLNFTYHF</sequence>
<dbReference type="EMBL" id="SUTF01000011">
    <property type="protein sequence ID" value="MBE6511253.1"/>
    <property type="molecule type" value="Genomic_DNA"/>
</dbReference>
<dbReference type="Proteomes" id="UP000713479">
    <property type="component" value="Unassembled WGS sequence"/>
</dbReference>
<gene>
    <name evidence="1" type="ORF">E7Z74_08375</name>
</gene>
<comment type="caution">
    <text evidence="1">The sequence shown here is derived from an EMBL/GenBank/DDBJ whole genome shotgun (WGS) entry which is preliminary data.</text>
</comment>
<reference evidence="1" key="1">
    <citation type="submission" date="2019-04" db="EMBL/GenBank/DDBJ databases">
        <title>Evolution of Biomass-Degrading Anaerobic Consortia Revealed by Metagenomics.</title>
        <authorList>
            <person name="Peng X."/>
        </authorList>
    </citation>
    <scope>NUCLEOTIDE SEQUENCE</scope>
    <source>
        <strain evidence="1">SIG13</strain>
    </source>
</reference>
<proteinExistence type="predicted"/>
<evidence type="ECO:0000313" key="1">
    <source>
        <dbReference type="EMBL" id="MBE6511253.1"/>
    </source>
</evidence>
<dbReference type="AlphaFoldDB" id="A0A8T3VJF3"/>
<name>A0A8T3VJF3_9EURY</name>